<dbReference type="STRING" id="1447883.A0A2B7WE97"/>
<accession>A0A2B7WE97</accession>
<protein>
    <recommendedName>
        <fullName evidence="3">BTB domain-containing protein</fullName>
    </recommendedName>
</protein>
<dbReference type="Proteomes" id="UP000224634">
    <property type="component" value="Unassembled WGS sequence"/>
</dbReference>
<organism evidence="1 2">
    <name type="scientific">Polytolypa hystricis (strain UAMH7299)</name>
    <dbReference type="NCBI Taxonomy" id="1447883"/>
    <lineage>
        <taxon>Eukaryota</taxon>
        <taxon>Fungi</taxon>
        <taxon>Dikarya</taxon>
        <taxon>Ascomycota</taxon>
        <taxon>Pezizomycotina</taxon>
        <taxon>Eurotiomycetes</taxon>
        <taxon>Eurotiomycetidae</taxon>
        <taxon>Onygenales</taxon>
        <taxon>Onygenales incertae sedis</taxon>
        <taxon>Polytolypa</taxon>
    </lineage>
</organism>
<dbReference type="AlphaFoldDB" id="A0A2B7WE97"/>
<comment type="caution">
    <text evidence="1">The sequence shown here is derived from an EMBL/GenBank/DDBJ whole genome shotgun (WGS) entry which is preliminary data.</text>
</comment>
<evidence type="ECO:0000313" key="2">
    <source>
        <dbReference type="Proteomes" id="UP000224634"/>
    </source>
</evidence>
<gene>
    <name evidence="1" type="ORF">AJ80_10061</name>
</gene>
<dbReference type="PANTHER" id="PTHR37538:SF1">
    <property type="entry name" value="BTB DOMAIN-CONTAINING PROTEIN"/>
    <property type="match status" value="1"/>
</dbReference>
<dbReference type="PANTHER" id="PTHR37538">
    <property type="entry name" value="BTB DOMAIN-CONTAINING PROTEIN"/>
    <property type="match status" value="1"/>
</dbReference>
<dbReference type="InterPro" id="IPR011333">
    <property type="entry name" value="SKP1/BTB/POZ_sf"/>
</dbReference>
<proteinExistence type="predicted"/>
<sequence length="231" mass="26208">MSDEAKHLIPGQESLKIEYNQPKSSPYATKGATIHIGYKEYVIPRYYLQQHQLWNSWSSSITLSDVDEDVGHTFVHFLYTGAYETLSSAPDPGVSCAVREYKRSVLAYHAARKHRLPELEVLSKKYIEHFGESISIFDILRAAGKAFSKLPDDEGWLLSHIKTKLQRAFESDETIFKCEEFNCGLGEDLAFCKAVLRTVIDIYSTQLLVVRNTHGNQKSLIECGAEDPPYL</sequence>
<reference evidence="1 2" key="1">
    <citation type="submission" date="2017-10" db="EMBL/GenBank/DDBJ databases">
        <title>Comparative genomics in systemic dimorphic fungi from Ajellomycetaceae.</title>
        <authorList>
            <person name="Munoz J.F."/>
            <person name="Mcewen J.G."/>
            <person name="Clay O.K."/>
            <person name="Cuomo C.A."/>
        </authorList>
    </citation>
    <scope>NUCLEOTIDE SEQUENCE [LARGE SCALE GENOMIC DNA]</scope>
    <source>
        <strain evidence="1 2">UAMH7299</strain>
    </source>
</reference>
<dbReference type="OrthoDB" id="4206346at2759"/>
<name>A0A2B7WE97_POLH7</name>
<evidence type="ECO:0008006" key="3">
    <source>
        <dbReference type="Google" id="ProtNLM"/>
    </source>
</evidence>
<dbReference type="Gene3D" id="3.30.710.10">
    <property type="entry name" value="Potassium Channel Kv1.1, Chain A"/>
    <property type="match status" value="1"/>
</dbReference>
<dbReference type="EMBL" id="PDNA01000568">
    <property type="protein sequence ID" value="PGG94985.1"/>
    <property type="molecule type" value="Genomic_DNA"/>
</dbReference>
<keyword evidence="2" id="KW-1185">Reference proteome</keyword>
<feature type="non-terminal residue" evidence="1">
    <location>
        <position position="231"/>
    </location>
</feature>
<evidence type="ECO:0000313" key="1">
    <source>
        <dbReference type="EMBL" id="PGG94985.1"/>
    </source>
</evidence>